<dbReference type="InterPro" id="IPR011008">
    <property type="entry name" value="Dimeric_a/b-barrel"/>
</dbReference>
<gene>
    <name evidence="1" type="ORF">CHR55_32285</name>
</gene>
<dbReference type="SUPFAM" id="SSF54909">
    <property type="entry name" value="Dimeric alpha+beta barrel"/>
    <property type="match status" value="1"/>
</dbReference>
<accession>A0A2A5IYU3</accession>
<dbReference type="EMBL" id="NOVD01000069">
    <property type="protein sequence ID" value="PCK22500.1"/>
    <property type="molecule type" value="Genomic_DNA"/>
</dbReference>
<comment type="caution">
    <text evidence="1">The sequence shown here is derived from an EMBL/GenBank/DDBJ whole genome shotgun (WGS) entry which is preliminary data.</text>
</comment>
<evidence type="ECO:0000313" key="1">
    <source>
        <dbReference type="EMBL" id="PCK22500.1"/>
    </source>
</evidence>
<reference evidence="1 2" key="1">
    <citation type="submission" date="2017-07" db="EMBL/GenBank/DDBJ databases">
        <title>Draft sequence of Rhodococcus enclensis 23b-28.</title>
        <authorList>
            <person name="Besaury L."/>
            <person name="Sancelme M."/>
            <person name="Amato P."/>
            <person name="Lallement A."/>
            <person name="Delort A.-M."/>
        </authorList>
    </citation>
    <scope>NUCLEOTIDE SEQUENCE [LARGE SCALE GENOMIC DNA]</scope>
    <source>
        <strain evidence="1 2">23b-28</strain>
    </source>
</reference>
<dbReference type="Gene3D" id="3.30.70.100">
    <property type="match status" value="2"/>
</dbReference>
<dbReference type="AlphaFoldDB" id="A0A2A5IYU3"/>
<proteinExistence type="predicted"/>
<organism evidence="1 2">
    <name type="scientific">Rhodococcus qingshengii</name>
    <dbReference type="NCBI Taxonomy" id="334542"/>
    <lineage>
        <taxon>Bacteria</taxon>
        <taxon>Bacillati</taxon>
        <taxon>Actinomycetota</taxon>
        <taxon>Actinomycetes</taxon>
        <taxon>Mycobacteriales</taxon>
        <taxon>Nocardiaceae</taxon>
        <taxon>Rhodococcus</taxon>
        <taxon>Rhodococcus erythropolis group</taxon>
    </lineage>
</organism>
<dbReference type="RefSeq" id="WP_099698973.1">
    <property type="nucleotide sequence ID" value="NZ_NOVD01000069.1"/>
</dbReference>
<evidence type="ECO:0000313" key="2">
    <source>
        <dbReference type="Proteomes" id="UP000230886"/>
    </source>
</evidence>
<evidence type="ECO:0008006" key="3">
    <source>
        <dbReference type="Google" id="ProtNLM"/>
    </source>
</evidence>
<dbReference type="Proteomes" id="UP000230886">
    <property type="component" value="Unassembled WGS sequence"/>
</dbReference>
<protein>
    <recommendedName>
        <fullName evidence="3">Monooxygenase</fullName>
    </recommendedName>
</protein>
<sequence>MRFKSGRSDEEQEAISRSSLPVFRNLAALKQKYYVRNHASGEVGGIYVWETSEALRDYLDGPIVKSVPDRFAVVGPVRIETFEVGGALTNDMTLAVKPMMSVVRFVSNKSESDLQAISSASLPSYRSTAGLAQVYRVKSTETREVGGMYLWENEESMRGNLDGPNVSAIPAVFDVDGEVGWVPV</sequence>
<name>A0A2A5IYU3_RHOSG</name>